<dbReference type="Proteomes" id="UP000712157">
    <property type="component" value="Unassembled WGS sequence"/>
</dbReference>
<proteinExistence type="predicted"/>
<sequence>MSKRKLVFLLLACLTVLITVLFQIEWSNLGYRIHQHQTAQQPDVLNGIDALSCIRKDVVKTADTYDPKAVDISELATHLPLVMIDTSEEIPGVPYIDSKKHTSYTVASTGEEYLTANLRIIDQPNTYHTPEDEPDVSSYIKIRVRGNTSRWFDKQSFAIKTVDAGGDYLDIPVMGMEENHDWALHGPFLDKTLMRNYMAMNIAGSLMSYAPDVRFCEVIVNGEYRGVYVMMETVGRGKGRIDIQKPNKVRNVTGYIIGLENDADDPYTAMNNYSKYTSILRKTSYFDIVYPGETNLTPELKDYIERDVSMFEKALYSYDYDSYRYGFPANVDVDEFVDYFILMEVFLQRDTGNLSTYFYKDVNGLFKPCVWDFNNDLDNIAQDTQDDFHIRQFVTVQAPWFLMMLKEESYIDRIIRRYRELRLTTLSEDYLNTYIDDTVAYLDTAVDRNYAVWGYSFDNANLDWRNKLAPDERNPGSYEAAVQQMKDTLFDRLDWLDENIEVLRQYGHESAVKKYNH</sequence>
<reference evidence="1" key="1">
    <citation type="submission" date="2021-06" db="EMBL/GenBank/DDBJ databases">
        <title>Description of novel taxa of the family Lachnospiraceae.</title>
        <authorList>
            <person name="Chaplin A.V."/>
            <person name="Sokolova S.R."/>
            <person name="Pikina A.P."/>
            <person name="Korzhanova M."/>
            <person name="Belova V."/>
            <person name="Korostin D."/>
            <person name="Efimov B.A."/>
        </authorList>
    </citation>
    <scope>NUCLEOTIDE SEQUENCE</scope>
    <source>
        <strain evidence="1">ASD5720</strain>
    </source>
</reference>
<name>A0A949K7X6_9FIRM</name>
<gene>
    <name evidence="1" type="ORF">KTH89_17355</name>
</gene>
<dbReference type="EMBL" id="JAHQCW010000032">
    <property type="protein sequence ID" value="MBU9738313.1"/>
    <property type="molecule type" value="Genomic_DNA"/>
</dbReference>
<dbReference type="RefSeq" id="WP_158346939.1">
    <property type="nucleotide sequence ID" value="NZ_JAHQCW010000032.1"/>
</dbReference>
<dbReference type="Pfam" id="PF08757">
    <property type="entry name" value="CotH"/>
    <property type="match status" value="1"/>
</dbReference>
<evidence type="ECO:0000313" key="1">
    <source>
        <dbReference type="EMBL" id="MBU9738313.1"/>
    </source>
</evidence>
<keyword evidence="1" id="KW-0808">Transferase</keyword>
<evidence type="ECO:0000313" key="2">
    <source>
        <dbReference type="Proteomes" id="UP000712157"/>
    </source>
</evidence>
<organism evidence="1 2">
    <name type="scientific">Diplocloster agilis</name>
    <dbReference type="NCBI Taxonomy" id="2850323"/>
    <lineage>
        <taxon>Bacteria</taxon>
        <taxon>Bacillati</taxon>
        <taxon>Bacillota</taxon>
        <taxon>Clostridia</taxon>
        <taxon>Lachnospirales</taxon>
        <taxon>Lachnospiraceae</taxon>
        <taxon>Diplocloster</taxon>
    </lineage>
</organism>
<keyword evidence="1" id="KW-0418">Kinase</keyword>
<dbReference type="GO" id="GO:0016301">
    <property type="term" value="F:kinase activity"/>
    <property type="evidence" value="ECO:0007669"/>
    <property type="project" value="UniProtKB-KW"/>
</dbReference>
<protein>
    <submittedName>
        <fullName evidence="1">CotH kinase family protein</fullName>
    </submittedName>
</protein>
<accession>A0A949K7X6</accession>
<keyword evidence="2" id="KW-1185">Reference proteome</keyword>
<dbReference type="AlphaFoldDB" id="A0A949K7X6"/>
<comment type="caution">
    <text evidence="1">The sequence shown here is derived from an EMBL/GenBank/DDBJ whole genome shotgun (WGS) entry which is preliminary data.</text>
</comment>
<dbReference type="InterPro" id="IPR014867">
    <property type="entry name" value="Spore_coat_CotH_CotH2/3/7"/>
</dbReference>